<evidence type="ECO:0000313" key="4">
    <source>
        <dbReference type="Proteomes" id="UP001341281"/>
    </source>
</evidence>
<name>A0AAQ3PWC3_PASNO</name>
<accession>A0AAQ3PWC3</accession>
<reference evidence="3 4" key="1">
    <citation type="submission" date="2024-02" db="EMBL/GenBank/DDBJ databases">
        <title>High-quality chromosome-scale genome assembly of Pensacola bahiagrass (Paspalum notatum Flugge var. saurae).</title>
        <authorList>
            <person name="Vega J.M."/>
            <person name="Podio M."/>
            <person name="Orjuela J."/>
            <person name="Siena L.A."/>
            <person name="Pessino S.C."/>
            <person name="Combes M.C."/>
            <person name="Mariac C."/>
            <person name="Albertini E."/>
            <person name="Pupilli F."/>
            <person name="Ortiz J.P.A."/>
            <person name="Leblanc O."/>
        </authorList>
    </citation>
    <scope>NUCLEOTIDE SEQUENCE [LARGE SCALE GENOMIC DNA]</scope>
    <source>
        <strain evidence="3">R1</strain>
        <tissue evidence="3">Leaf</tissue>
    </source>
</reference>
<dbReference type="Proteomes" id="UP001341281">
    <property type="component" value="Chromosome 02"/>
</dbReference>
<evidence type="ECO:0000259" key="2">
    <source>
        <dbReference type="Pfam" id="PF03732"/>
    </source>
</evidence>
<dbReference type="PANTHER" id="PTHR33223">
    <property type="entry name" value="CCHC-TYPE DOMAIN-CONTAINING PROTEIN"/>
    <property type="match status" value="1"/>
</dbReference>
<gene>
    <name evidence="3" type="ORF">U9M48_005751</name>
</gene>
<dbReference type="EMBL" id="CP144746">
    <property type="protein sequence ID" value="WVZ55033.1"/>
    <property type="molecule type" value="Genomic_DNA"/>
</dbReference>
<dbReference type="Pfam" id="PF03732">
    <property type="entry name" value="Retrotrans_gag"/>
    <property type="match status" value="1"/>
</dbReference>
<feature type="region of interest" description="Disordered" evidence="1">
    <location>
        <begin position="178"/>
        <end position="204"/>
    </location>
</feature>
<protein>
    <recommendedName>
        <fullName evidence="2">Retrotransposon gag domain-containing protein</fullName>
    </recommendedName>
</protein>
<evidence type="ECO:0000256" key="1">
    <source>
        <dbReference type="SAM" id="MobiDB-lite"/>
    </source>
</evidence>
<organism evidence="3 4">
    <name type="scientific">Paspalum notatum var. saurae</name>
    <dbReference type="NCBI Taxonomy" id="547442"/>
    <lineage>
        <taxon>Eukaryota</taxon>
        <taxon>Viridiplantae</taxon>
        <taxon>Streptophyta</taxon>
        <taxon>Embryophyta</taxon>
        <taxon>Tracheophyta</taxon>
        <taxon>Spermatophyta</taxon>
        <taxon>Magnoliopsida</taxon>
        <taxon>Liliopsida</taxon>
        <taxon>Poales</taxon>
        <taxon>Poaceae</taxon>
        <taxon>PACMAD clade</taxon>
        <taxon>Panicoideae</taxon>
        <taxon>Andropogonodae</taxon>
        <taxon>Paspaleae</taxon>
        <taxon>Paspalinae</taxon>
        <taxon>Paspalum</taxon>
    </lineage>
</organism>
<proteinExistence type="predicted"/>
<dbReference type="PANTHER" id="PTHR33223:SF11">
    <property type="entry name" value="ELEMENT PROTEIN, PUTATIVE-RELATED"/>
    <property type="match status" value="1"/>
</dbReference>
<sequence length="204" mass="24064">MESRTASLGSFLMRIRRGDFLKEHPPTFSHSADPLQADDWLRAVERQLDIAQCNDQERVLYALGQLRGAALGWPQDRERFTWAQFHDRFRSHHVPASIMKMKKKEFLSLKQGSMTVTEYRDKFLQLARYAPTEVAEDSDKQEHFMEGLRDTLQLQLMNGHYNNFNHLVDRALLTEQKSREIEDRKRKFTPTPTNGENRPRQPHR</sequence>
<feature type="domain" description="Retrotransposon gag" evidence="2">
    <location>
        <begin position="66"/>
        <end position="150"/>
    </location>
</feature>
<dbReference type="InterPro" id="IPR005162">
    <property type="entry name" value="Retrotrans_gag_dom"/>
</dbReference>
<evidence type="ECO:0000313" key="3">
    <source>
        <dbReference type="EMBL" id="WVZ55033.1"/>
    </source>
</evidence>
<keyword evidence="4" id="KW-1185">Reference proteome</keyword>
<dbReference type="AlphaFoldDB" id="A0AAQ3PWC3"/>